<evidence type="ECO:0008006" key="4">
    <source>
        <dbReference type="Google" id="ProtNLM"/>
    </source>
</evidence>
<organism evidence="2 3">
    <name type="scientific">Streptomyces laurentii</name>
    <dbReference type="NCBI Taxonomy" id="39478"/>
    <lineage>
        <taxon>Bacteria</taxon>
        <taxon>Bacillati</taxon>
        <taxon>Actinomycetota</taxon>
        <taxon>Actinomycetes</taxon>
        <taxon>Kitasatosporales</taxon>
        <taxon>Streptomycetaceae</taxon>
        <taxon>Streptomyces</taxon>
    </lineage>
</organism>
<evidence type="ECO:0000256" key="1">
    <source>
        <dbReference type="SAM" id="Phobius"/>
    </source>
</evidence>
<feature type="transmembrane region" description="Helical" evidence="1">
    <location>
        <begin position="54"/>
        <end position="76"/>
    </location>
</feature>
<dbReference type="EMBL" id="AP017424">
    <property type="protein sequence ID" value="BAU87943.1"/>
    <property type="molecule type" value="Genomic_DNA"/>
</dbReference>
<keyword evidence="1" id="KW-0812">Transmembrane</keyword>
<feature type="transmembrane region" description="Helical" evidence="1">
    <location>
        <begin position="12"/>
        <end position="34"/>
    </location>
</feature>
<keyword evidence="1" id="KW-0472">Membrane</keyword>
<sequence>MTRISGQLLGPLIRAVDWTPVAAVASVSVGLALATTPGSPVEPDNAAITLRMAGVLLGAAAGFALVDTASATTMVVPVPRWLRQWLRLLLVAAPIAAVWAGTFLILSVRLAEGAELAAPGLATEAIVCLLTGLACTAFVVRQRPERLAAVIGAAVLLGLAVITLPWFEAVWPYPGSPRWDKVHQVWLAVLPVPLVGLFLAHREVSR</sequence>
<dbReference type="AlphaFoldDB" id="A0A160PA41"/>
<dbReference type="KEGG" id="slau:SLA_7077"/>
<feature type="transmembrane region" description="Helical" evidence="1">
    <location>
        <begin position="182"/>
        <end position="200"/>
    </location>
</feature>
<gene>
    <name evidence="2" type="ORF">SLA_7077</name>
</gene>
<name>A0A160PA41_STRLU</name>
<keyword evidence="3" id="KW-1185">Reference proteome</keyword>
<feature type="transmembrane region" description="Helical" evidence="1">
    <location>
        <begin position="116"/>
        <end position="140"/>
    </location>
</feature>
<reference evidence="2 3" key="1">
    <citation type="journal article" date="2016" name="Genome Announc.">
        <title>Complete Genome Sequence of Thiostrepton-Producing Streptomyces laurentii ATCC 31255.</title>
        <authorList>
            <person name="Doi K."/>
            <person name="Fujino Y."/>
            <person name="Nagayoshi Y."/>
            <person name="Ohshima T."/>
            <person name="Ogata S."/>
        </authorList>
    </citation>
    <scope>NUCLEOTIDE SEQUENCE [LARGE SCALE GENOMIC DNA]</scope>
    <source>
        <strain evidence="2 3">ATCC 31255</strain>
    </source>
</reference>
<feature type="transmembrane region" description="Helical" evidence="1">
    <location>
        <begin position="147"/>
        <end position="167"/>
    </location>
</feature>
<dbReference type="Proteomes" id="UP000217676">
    <property type="component" value="Chromosome"/>
</dbReference>
<feature type="transmembrane region" description="Helical" evidence="1">
    <location>
        <begin position="88"/>
        <end position="110"/>
    </location>
</feature>
<protein>
    <recommendedName>
        <fullName evidence="4">ABC transporter</fullName>
    </recommendedName>
</protein>
<keyword evidence="1" id="KW-1133">Transmembrane helix</keyword>
<evidence type="ECO:0000313" key="2">
    <source>
        <dbReference type="EMBL" id="BAU87943.1"/>
    </source>
</evidence>
<evidence type="ECO:0000313" key="3">
    <source>
        <dbReference type="Proteomes" id="UP000217676"/>
    </source>
</evidence>
<accession>A0A160PA41</accession>
<proteinExistence type="predicted"/>